<organism evidence="2 3">
    <name type="scientific">Trichodelitschia bisporula</name>
    <dbReference type="NCBI Taxonomy" id="703511"/>
    <lineage>
        <taxon>Eukaryota</taxon>
        <taxon>Fungi</taxon>
        <taxon>Dikarya</taxon>
        <taxon>Ascomycota</taxon>
        <taxon>Pezizomycotina</taxon>
        <taxon>Dothideomycetes</taxon>
        <taxon>Dothideomycetes incertae sedis</taxon>
        <taxon>Phaeotrichales</taxon>
        <taxon>Phaeotrichaceae</taxon>
        <taxon>Trichodelitschia</taxon>
    </lineage>
</organism>
<dbReference type="PANTHER" id="PTHR10900">
    <property type="entry name" value="PERIOSTIN-RELATED"/>
    <property type="match status" value="1"/>
</dbReference>
<name>A0A6G1I1P0_9PEZI</name>
<dbReference type="InterPro" id="IPR036378">
    <property type="entry name" value="FAS1_dom_sf"/>
</dbReference>
<evidence type="ECO:0000313" key="3">
    <source>
        <dbReference type="Proteomes" id="UP000799640"/>
    </source>
</evidence>
<dbReference type="InterPro" id="IPR000782">
    <property type="entry name" value="FAS1_domain"/>
</dbReference>
<gene>
    <name evidence="2" type="ORF">EJ06DRAFT_372337</name>
</gene>
<dbReference type="AlphaFoldDB" id="A0A6G1I1P0"/>
<dbReference type="PANTHER" id="PTHR10900:SF77">
    <property type="entry name" value="FI19380P1"/>
    <property type="match status" value="1"/>
</dbReference>
<feature type="domain" description="FAS1" evidence="1">
    <location>
        <begin position="1"/>
        <end position="122"/>
    </location>
</feature>
<protein>
    <recommendedName>
        <fullName evidence="1">FAS1 domain-containing protein</fullName>
    </recommendedName>
</protein>
<dbReference type="SMART" id="SM00554">
    <property type="entry name" value="FAS1"/>
    <property type="match status" value="2"/>
</dbReference>
<dbReference type="Gene3D" id="2.30.180.10">
    <property type="entry name" value="FAS1 domain"/>
    <property type="match status" value="2"/>
</dbReference>
<sequence>MPQDIEERFSSTKAGYRFQFFAPSNEAFARIPEQLLSNFSLPQNYPLLLSLLRAHLAEVPAAQTTIAAGESNSVIQSVEGYPLHISAASGEAYVEAGYYRSQVNLSGIAAENGVVYKISRFLDPYASSFGIALRNGTGKATVLDASPKAEGKTMTDLVLAEPQLSNWTAIITEVLYGIMKRLGDRRGPEGVTCTTPHPFAILPSNTAFDLLPSNYTKLLRAPFNFALSSHLLAWSLTVPTCATFEDIMTAIRTEGEFKIFSHRADINLTIYEPVKGSGELFVNNARIMLANRCAGNGCIWIADRLVDPVFGMF</sequence>
<evidence type="ECO:0000313" key="2">
    <source>
        <dbReference type="EMBL" id="KAF2402036.1"/>
    </source>
</evidence>
<dbReference type="PROSITE" id="PS50213">
    <property type="entry name" value="FAS1"/>
    <property type="match status" value="1"/>
</dbReference>
<keyword evidence="3" id="KW-1185">Reference proteome</keyword>
<dbReference type="Proteomes" id="UP000799640">
    <property type="component" value="Unassembled WGS sequence"/>
</dbReference>
<dbReference type="Pfam" id="PF02469">
    <property type="entry name" value="Fasciclin"/>
    <property type="match status" value="1"/>
</dbReference>
<evidence type="ECO:0000259" key="1">
    <source>
        <dbReference type="PROSITE" id="PS50213"/>
    </source>
</evidence>
<dbReference type="SUPFAM" id="SSF82153">
    <property type="entry name" value="FAS1 domain"/>
    <property type="match status" value="2"/>
</dbReference>
<dbReference type="EMBL" id="ML996692">
    <property type="protein sequence ID" value="KAF2402036.1"/>
    <property type="molecule type" value="Genomic_DNA"/>
</dbReference>
<proteinExistence type="predicted"/>
<dbReference type="OrthoDB" id="286301at2759"/>
<accession>A0A6G1I1P0</accession>
<dbReference type="InterPro" id="IPR050904">
    <property type="entry name" value="Adhesion/Biosynth-related"/>
</dbReference>
<reference evidence="2" key="1">
    <citation type="journal article" date="2020" name="Stud. Mycol.">
        <title>101 Dothideomycetes genomes: a test case for predicting lifestyles and emergence of pathogens.</title>
        <authorList>
            <person name="Haridas S."/>
            <person name="Albert R."/>
            <person name="Binder M."/>
            <person name="Bloem J."/>
            <person name="Labutti K."/>
            <person name="Salamov A."/>
            <person name="Andreopoulos B."/>
            <person name="Baker S."/>
            <person name="Barry K."/>
            <person name="Bills G."/>
            <person name="Bluhm B."/>
            <person name="Cannon C."/>
            <person name="Castanera R."/>
            <person name="Culley D."/>
            <person name="Daum C."/>
            <person name="Ezra D."/>
            <person name="Gonzalez J."/>
            <person name="Henrissat B."/>
            <person name="Kuo A."/>
            <person name="Liang C."/>
            <person name="Lipzen A."/>
            <person name="Lutzoni F."/>
            <person name="Magnuson J."/>
            <person name="Mondo S."/>
            <person name="Nolan M."/>
            <person name="Ohm R."/>
            <person name="Pangilinan J."/>
            <person name="Park H.-J."/>
            <person name="Ramirez L."/>
            <person name="Alfaro M."/>
            <person name="Sun H."/>
            <person name="Tritt A."/>
            <person name="Yoshinaga Y."/>
            <person name="Zwiers L.-H."/>
            <person name="Turgeon B."/>
            <person name="Goodwin S."/>
            <person name="Spatafora J."/>
            <person name="Crous P."/>
            <person name="Grigoriev I."/>
        </authorList>
    </citation>
    <scope>NUCLEOTIDE SEQUENCE</scope>
    <source>
        <strain evidence="2">CBS 262.69</strain>
    </source>
</reference>